<dbReference type="CDD" id="cd00851">
    <property type="entry name" value="MTH1175"/>
    <property type="match status" value="1"/>
</dbReference>
<comment type="caution">
    <text evidence="2">The sequence shown here is derived from an EMBL/GenBank/DDBJ whole genome shotgun (WGS) entry which is preliminary data.</text>
</comment>
<keyword evidence="3" id="KW-1185">Reference proteome</keyword>
<proteinExistence type="predicted"/>
<dbReference type="EMBL" id="AWQQ01000007">
    <property type="protein sequence ID" value="PHJ39810.1"/>
    <property type="molecule type" value="Genomic_DNA"/>
</dbReference>
<dbReference type="PANTHER" id="PTHR42983">
    <property type="entry name" value="DINITROGENASE IRON-MOLYBDENUM COFACTOR PROTEIN-RELATED"/>
    <property type="match status" value="1"/>
</dbReference>
<sequence length="119" mass="12351">MLIAVSAFGKNPDSEVNPRLGRCEYFVLYDSGTGEYSAIENTGRFSPGAAGIATASLLNEHRVQAVITGNVGPNAFTALKAAGIKVYTGASGKVKDMTERYKKGLLTEAASANVGPHGS</sequence>
<dbReference type="InterPro" id="IPR036105">
    <property type="entry name" value="DiNase_FeMo-co_biosyn_sf"/>
</dbReference>
<feature type="domain" description="Dinitrogenase iron-molybdenum cofactor biosynthesis" evidence="1">
    <location>
        <begin position="13"/>
        <end position="103"/>
    </location>
</feature>
<dbReference type="InterPro" id="IPR003731">
    <property type="entry name" value="Di-Nase_FeMo-co_biosynth"/>
</dbReference>
<gene>
    <name evidence="2" type="ORF">P378_01150</name>
</gene>
<protein>
    <submittedName>
        <fullName evidence="2">Dinitrogenase iron-molybdenum cofactor biosynthesis protein</fullName>
    </submittedName>
</protein>
<dbReference type="RefSeq" id="WP_099081969.1">
    <property type="nucleotide sequence ID" value="NZ_AWQQ01000007.1"/>
</dbReference>
<dbReference type="Pfam" id="PF02579">
    <property type="entry name" value="Nitro_FeMo-Co"/>
    <property type="match status" value="1"/>
</dbReference>
<dbReference type="PANTHER" id="PTHR42983:SF1">
    <property type="entry name" value="IRON-MOLYBDENUM PROTEIN"/>
    <property type="match status" value="1"/>
</dbReference>
<name>A0A2C6LMI3_9FIRM</name>
<evidence type="ECO:0000313" key="3">
    <source>
        <dbReference type="Proteomes" id="UP000222564"/>
    </source>
</evidence>
<reference evidence="2 3" key="1">
    <citation type="submission" date="2013-09" db="EMBL/GenBank/DDBJ databases">
        <title>Biodegradation of hydrocarbons in the deep terrestrial subsurface : characterization of a microbial consortium composed of two Desulfotomaculum species originating from a deep geological formation.</title>
        <authorList>
            <person name="Aullo T."/>
            <person name="Berlendis S."/>
            <person name="Lascourreges J.-F."/>
            <person name="Dessort D."/>
            <person name="Saint-Laurent S."/>
            <person name="Schraauwers B."/>
            <person name="Mas J."/>
            <person name="Magot M."/>
            <person name="Ranchou-Peyruse A."/>
        </authorList>
    </citation>
    <scope>NUCLEOTIDE SEQUENCE [LARGE SCALE GENOMIC DNA]</scope>
    <source>
        <strain evidence="2 3">Bs107</strain>
    </source>
</reference>
<dbReference type="OrthoDB" id="9807451at2"/>
<organism evidence="2 3">
    <name type="scientific">Desulforamulus profundi</name>
    <dbReference type="NCBI Taxonomy" id="1383067"/>
    <lineage>
        <taxon>Bacteria</taxon>
        <taxon>Bacillati</taxon>
        <taxon>Bacillota</taxon>
        <taxon>Clostridia</taxon>
        <taxon>Eubacteriales</taxon>
        <taxon>Peptococcaceae</taxon>
        <taxon>Desulforamulus</taxon>
    </lineage>
</organism>
<evidence type="ECO:0000313" key="2">
    <source>
        <dbReference type="EMBL" id="PHJ39810.1"/>
    </source>
</evidence>
<dbReference type="InterPro" id="IPR033913">
    <property type="entry name" value="MTH1175_dom"/>
</dbReference>
<dbReference type="Proteomes" id="UP000222564">
    <property type="component" value="Unassembled WGS sequence"/>
</dbReference>
<dbReference type="Gene3D" id="3.30.420.130">
    <property type="entry name" value="Dinitrogenase iron-molybdenum cofactor biosynthesis domain"/>
    <property type="match status" value="1"/>
</dbReference>
<dbReference type="AlphaFoldDB" id="A0A2C6LMI3"/>
<evidence type="ECO:0000259" key="1">
    <source>
        <dbReference type="Pfam" id="PF02579"/>
    </source>
</evidence>
<accession>A0A2C6LMI3</accession>
<dbReference type="SUPFAM" id="SSF53146">
    <property type="entry name" value="Nitrogenase accessory factor-like"/>
    <property type="match status" value="1"/>
</dbReference>